<dbReference type="PANTHER" id="PTHR30529">
    <property type="entry name" value="CYTOCHROME B561"/>
    <property type="match status" value="1"/>
</dbReference>
<evidence type="ECO:0000256" key="11">
    <source>
        <dbReference type="ARBA" id="ARBA00023136"/>
    </source>
</evidence>
<evidence type="ECO:0000313" key="15">
    <source>
        <dbReference type="EMBL" id="MVA59184.1"/>
    </source>
</evidence>
<dbReference type="Pfam" id="PF01292">
    <property type="entry name" value="Ni_hydr_CYTB"/>
    <property type="match status" value="1"/>
</dbReference>
<proteinExistence type="inferred from homology"/>
<dbReference type="PANTHER" id="PTHR30529:SF1">
    <property type="entry name" value="CYTOCHROME B561 HOMOLOG 2"/>
    <property type="match status" value="1"/>
</dbReference>
<keyword evidence="8" id="KW-0249">Electron transport</keyword>
<comment type="similarity">
    <text evidence="12">Belongs to the cytochrome b561 family.</text>
</comment>
<dbReference type="SUPFAM" id="SSF81342">
    <property type="entry name" value="Transmembrane di-heme cytochromes"/>
    <property type="match status" value="1"/>
</dbReference>
<evidence type="ECO:0000256" key="7">
    <source>
        <dbReference type="ARBA" id="ARBA00022723"/>
    </source>
</evidence>
<comment type="subcellular location">
    <subcellularLocation>
        <location evidence="2">Cell membrane</location>
        <topology evidence="2">Multi-pass membrane protein</topology>
    </subcellularLocation>
</comment>
<keyword evidence="6 13" id="KW-0812">Transmembrane</keyword>
<dbReference type="GO" id="GO:0046872">
    <property type="term" value="F:metal ion binding"/>
    <property type="evidence" value="ECO:0007669"/>
    <property type="project" value="UniProtKB-KW"/>
</dbReference>
<evidence type="ECO:0000256" key="1">
    <source>
        <dbReference type="ARBA" id="ARBA00001970"/>
    </source>
</evidence>
<keyword evidence="11 13" id="KW-0472">Membrane</keyword>
<evidence type="ECO:0000256" key="2">
    <source>
        <dbReference type="ARBA" id="ARBA00004651"/>
    </source>
</evidence>
<comment type="cofactor">
    <cofactor evidence="1">
        <name>heme b</name>
        <dbReference type="ChEBI" id="CHEBI:60344"/>
    </cofactor>
</comment>
<gene>
    <name evidence="15" type="ORF">GOZ88_24070</name>
</gene>
<reference evidence="15 16" key="1">
    <citation type="submission" date="2019-12" db="EMBL/GenBank/DDBJ databases">
        <title>Whole-genome sequencing of Allorhizobium vitis.</title>
        <authorList>
            <person name="Gan H.M."/>
            <person name="Szegedi E."/>
            <person name="Burr T."/>
            <person name="Savka M.A."/>
        </authorList>
    </citation>
    <scope>NUCLEOTIDE SEQUENCE [LARGE SCALE GENOMIC DNA]</scope>
    <source>
        <strain evidence="15 16">CG415</strain>
    </source>
</reference>
<dbReference type="EMBL" id="WPHU01000013">
    <property type="protein sequence ID" value="MVA59184.1"/>
    <property type="molecule type" value="Genomic_DNA"/>
</dbReference>
<comment type="caution">
    <text evidence="15">The sequence shown here is derived from an EMBL/GenBank/DDBJ whole genome shotgun (WGS) entry which is preliminary data.</text>
</comment>
<dbReference type="Proteomes" id="UP000440716">
    <property type="component" value="Unassembled WGS sequence"/>
</dbReference>
<dbReference type="GO" id="GO:0020037">
    <property type="term" value="F:heme binding"/>
    <property type="evidence" value="ECO:0007669"/>
    <property type="project" value="TreeGrafter"/>
</dbReference>
<dbReference type="AlphaFoldDB" id="A0A7K1RMC1"/>
<dbReference type="InterPro" id="IPR011577">
    <property type="entry name" value="Cyt_b561_bac/Ni-Hgenase"/>
</dbReference>
<evidence type="ECO:0000256" key="4">
    <source>
        <dbReference type="ARBA" id="ARBA00022475"/>
    </source>
</evidence>
<accession>A0A7K1RMC1</accession>
<organism evidence="15 16">
    <name type="scientific">Agrobacterium vitis</name>
    <name type="common">Rhizobium vitis</name>
    <dbReference type="NCBI Taxonomy" id="373"/>
    <lineage>
        <taxon>Bacteria</taxon>
        <taxon>Pseudomonadati</taxon>
        <taxon>Pseudomonadota</taxon>
        <taxon>Alphaproteobacteria</taxon>
        <taxon>Hyphomicrobiales</taxon>
        <taxon>Rhizobiaceae</taxon>
        <taxon>Rhizobium/Agrobacterium group</taxon>
        <taxon>Agrobacterium</taxon>
    </lineage>
</organism>
<feature type="transmembrane region" description="Helical" evidence="13">
    <location>
        <begin position="65"/>
        <end position="86"/>
    </location>
</feature>
<keyword evidence="5" id="KW-0349">Heme</keyword>
<evidence type="ECO:0000256" key="3">
    <source>
        <dbReference type="ARBA" id="ARBA00022448"/>
    </source>
</evidence>
<dbReference type="Gene3D" id="1.20.950.20">
    <property type="entry name" value="Transmembrane di-heme cytochromes, Chain C"/>
    <property type="match status" value="1"/>
</dbReference>
<evidence type="ECO:0000256" key="8">
    <source>
        <dbReference type="ARBA" id="ARBA00022982"/>
    </source>
</evidence>
<evidence type="ECO:0000256" key="13">
    <source>
        <dbReference type="SAM" id="Phobius"/>
    </source>
</evidence>
<keyword evidence="4" id="KW-1003">Cell membrane</keyword>
<evidence type="ECO:0000256" key="9">
    <source>
        <dbReference type="ARBA" id="ARBA00022989"/>
    </source>
</evidence>
<protein>
    <submittedName>
        <fullName evidence="15">Cytochrome b</fullName>
    </submittedName>
</protein>
<sequence>MPLITAVQISRASSLRPGRPLRRALLDIHKSLGMTAFMLIAIRLPLRLSLGEPAYRQPLDKFNHYAARGAHILLYALMILMPLAGYTTSAAGGHDLPWFGLFQWSNFLPLDKSLEKTAADIHQYGAYFLYVVVSVHILAALWHHFFHRDEVMGSITL</sequence>
<evidence type="ECO:0000256" key="5">
    <source>
        <dbReference type="ARBA" id="ARBA00022617"/>
    </source>
</evidence>
<keyword evidence="3" id="KW-0813">Transport</keyword>
<keyword evidence="9 13" id="KW-1133">Transmembrane helix</keyword>
<keyword evidence="7" id="KW-0479">Metal-binding</keyword>
<feature type="domain" description="Cytochrome b561 bacterial/Ni-hydrogenase" evidence="14">
    <location>
        <begin position="14"/>
        <end position="154"/>
    </location>
</feature>
<dbReference type="RefSeq" id="WP_337739604.1">
    <property type="nucleotide sequence ID" value="NZ_WPHU01000013.1"/>
</dbReference>
<dbReference type="InterPro" id="IPR052168">
    <property type="entry name" value="Cytochrome_b561_oxidase"/>
</dbReference>
<evidence type="ECO:0000259" key="14">
    <source>
        <dbReference type="Pfam" id="PF01292"/>
    </source>
</evidence>
<dbReference type="GO" id="GO:0005886">
    <property type="term" value="C:plasma membrane"/>
    <property type="evidence" value="ECO:0007669"/>
    <property type="project" value="UniProtKB-SubCell"/>
</dbReference>
<name>A0A7K1RMC1_AGRVI</name>
<dbReference type="GO" id="GO:0022904">
    <property type="term" value="P:respiratory electron transport chain"/>
    <property type="evidence" value="ECO:0007669"/>
    <property type="project" value="InterPro"/>
</dbReference>
<evidence type="ECO:0000256" key="12">
    <source>
        <dbReference type="ARBA" id="ARBA00037975"/>
    </source>
</evidence>
<evidence type="ECO:0000313" key="16">
    <source>
        <dbReference type="Proteomes" id="UP000440716"/>
    </source>
</evidence>
<evidence type="ECO:0000256" key="10">
    <source>
        <dbReference type="ARBA" id="ARBA00023004"/>
    </source>
</evidence>
<dbReference type="InterPro" id="IPR016174">
    <property type="entry name" value="Di-haem_cyt_TM"/>
</dbReference>
<evidence type="ECO:0000256" key="6">
    <source>
        <dbReference type="ARBA" id="ARBA00022692"/>
    </source>
</evidence>
<feature type="transmembrane region" description="Helical" evidence="13">
    <location>
        <begin position="124"/>
        <end position="142"/>
    </location>
</feature>
<keyword evidence="10" id="KW-0408">Iron</keyword>
<dbReference type="GO" id="GO:0009055">
    <property type="term" value="F:electron transfer activity"/>
    <property type="evidence" value="ECO:0007669"/>
    <property type="project" value="InterPro"/>
</dbReference>